<dbReference type="EMBL" id="GBRH01192730">
    <property type="protein sequence ID" value="JAE05166.1"/>
    <property type="molecule type" value="Transcribed_RNA"/>
</dbReference>
<reference evidence="1" key="2">
    <citation type="journal article" date="2015" name="Data Brief">
        <title>Shoot transcriptome of the giant reed, Arundo donax.</title>
        <authorList>
            <person name="Barrero R.A."/>
            <person name="Guerrero F.D."/>
            <person name="Moolhuijzen P."/>
            <person name="Goolsby J.A."/>
            <person name="Tidwell J."/>
            <person name="Bellgard S.E."/>
            <person name="Bellgard M.I."/>
        </authorList>
    </citation>
    <scope>NUCLEOTIDE SEQUENCE</scope>
    <source>
        <tissue evidence="1">Shoot tissue taken approximately 20 cm above the soil surface</tissue>
    </source>
</reference>
<reference evidence="1" key="1">
    <citation type="submission" date="2014-09" db="EMBL/GenBank/DDBJ databases">
        <authorList>
            <person name="Magalhaes I.L.F."/>
            <person name="Oliveira U."/>
            <person name="Santos F.R."/>
            <person name="Vidigal T.H.D.A."/>
            <person name="Brescovit A.D."/>
            <person name="Santos A.J."/>
        </authorList>
    </citation>
    <scope>NUCLEOTIDE SEQUENCE</scope>
    <source>
        <tissue evidence="1">Shoot tissue taken approximately 20 cm above the soil surface</tissue>
    </source>
</reference>
<evidence type="ECO:0000313" key="1">
    <source>
        <dbReference type="EMBL" id="JAE05166.1"/>
    </source>
</evidence>
<proteinExistence type="predicted"/>
<dbReference type="AlphaFoldDB" id="A0A0A9F4X0"/>
<protein>
    <submittedName>
        <fullName evidence="1">Uncharacterized protein</fullName>
    </submittedName>
</protein>
<name>A0A0A9F4X0_ARUDO</name>
<accession>A0A0A9F4X0</accession>
<organism evidence="1">
    <name type="scientific">Arundo donax</name>
    <name type="common">Giant reed</name>
    <name type="synonym">Donax arundinaceus</name>
    <dbReference type="NCBI Taxonomy" id="35708"/>
    <lineage>
        <taxon>Eukaryota</taxon>
        <taxon>Viridiplantae</taxon>
        <taxon>Streptophyta</taxon>
        <taxon>Embryophyta</taxon>
        <taxon>Tracheophyta</taxon>
        <taxon>Spermatophyta</taxon>
        <taxon>Magnoliopsida</taxon>
        <taxon>Liliopsida</taxon>
        <taxon>Poales</taxon>
        <taxon>Poaceae</taxon>
        <taxon>PACMAD clade</taxon>
        <taxon>Arundinoideae</taxon>
        <taxon>Arundineae</taxon>
        <taxon>Arundo</taxon>
    </lineage>
</organism>
<sequence>MRSSGAVSQEFLQRAKNLKTKQLHLKKPALVRYLKLLTMTVQRAKKSKK</sequence>